<proteinExistence type="predicted"/>
<gene>
    <name evidence="1" type="ORF">F383_29703</name>
</gene>
<comment type="caution">
    <text evidence="1">The sequence shown here is derived from an EMBL/GenBank/DDBJ whole genome shotgun (WGS) entry which is preliminary data.</text>
</comment>
<reference evidence="2" key="1">
    <citation type="submission" date="2014-09" db="EMBL/GenBank/DDBJ databases">
        <authorList>
            <person name="Mudge J."/>
            <person name="Ramaraj T."/>
            <person name="Lindquist I.E."/>
            <person name="Bharti A.K."/>
            <person name="Sundararajan A."/>
            <person name="Cameron C.T."/>
            <person name="Woodward J.E."/>
            <person name="May G.D."/>
            <person name="Brubaker C."/>
            <person name="Broadhvest J."/>
            <person name="Wilkins T.A."/>
        </authorList>
    </citation>
    <scope>NUCLEOTIDE SEQUENCE</scope>
    <source>
        <strain evidence="2">cv. AKA8401</strain>
    </source>
</reference>
<organism evidence="1 2">
    <name type="scientific">Gossypium arboreum</name>
    <name type="common">Tree cotton</name>
    <name type="synonym">Gossypium nanking</name>
    <dbReference type="NCBI Taxonomy" id="29729"/>
    <lineage>
        <taxon>Eukaryota</taxon>
        <taxon>Viridiplantae</taxon>
        <taxon>Streptophyta</taxon>
        <taxon>Embryophyta</taxon>
        <taxon>Tracheophyta</taxon>
        <taxon>Spermatophyta</taxon>
        <taxon>Magnoliopsida</taxon>
        <taxon>eudicotyledons</taxon>
        <taxon>Gunneridae</taxon>
        <taxon>Pentapetalae</taxon>
        <taxon>rosids</taxon>
        <taxon>malvids</taxon>
        <taxon>Malvales</taxon>
        <taxon>Malvaceae</taxon>
        <taxon>Malvoideae</taxon>
        <taxon>Gossypium</taxon>
    </lineage>
</organism>
<keyword evidence="2" id="KW-1185">Reference proteome</keyword>
<sequence length="54" mass="6379">MTLRTEEVIHLMHQLSIPYLIEPQVFTYIKVYKSDIHSSSSIQDLGMPHYECQK</sequence>
<dbReference type="Proteomes" id="UP000032142">
    <property type="component" value="Unassembled WGS sequence"/>
</dbReference>
<dbReference type="AlphaFoldDB" id="A0A0B0MRZ4"/>
<evidence type="ECO:0000313" key="2">
    <source>
        <dbReference type="Proteomes" id="UP000032142"/>
    </source>
</evidence>
<accession>A0A0B0MRZ4</accession>
<dbReference type="EMBL" id="JRRC01419570">
    <property type="protein sequence ID" value="KHG04858.1"/>
    <property type="molecule type" value="Genomic_DNA"/>
</dbReference>
<evidence type="ECO:0000313" key="1">
    <source>
        <dbReference type="EMBL" id="KHG04858.1"/>
    </source>
</evidence>
<protein>
    <submittedName>
        <fullName evidence="1">Glycoprotein G</fullName>
    </submittedName>
</protein>
<name>A0A0B0MRZ4_GOSAR</name>